<name>A0ABN2EZW7_9ACTN</name>
<comment type="caution">
    <text evidence="2">The sequence shown here is derived from an EMBL/GenBank/DDBJ whole genome shotgun (WGS) entry which is preliminary data.</text>
</comment>
<feature type="region of interest" description="Disordered" evidence="1">
    <location>
        <begin position="275"/>
        <end position="308"/>
    </location>
</feature>
<gene>
    <name evidence="2" type="ORF">GCM10009733_020870</name>
</gene>
<dbReference type="InterPro" id="IPR036465">
    <property type="entry name" value="vWFA_dom_sf"/>
</dbReference>
<keyword evidence="3" id="KW-1185">Reference proteome</keyword>
<dbReference type="RefSeq" id="WP_346103525.1">
    <property type="nucleotide sequence ID" value="NZ_BAAAMU010000011.1"/>
</dbReference>
<evidence type="ECO:0008006" key="4">
    <source>
        <dbReference type="Google" id="ProtNLM"/>
    </source>
</evidence>
<reference evidence="2 3" key="1">
    <citation type="journal article" date="2019" name="Int. J. Syst. Evol. Microbiol.">
        <title>The Global Catalogue of Microorganisms (GCM) 10K type strain sequencing project: providing services to taxonomists for standard genome sequencing and annotation.</title>
        <authorList>
            <consortium name="The Broad Institute Genomics Platform"/>
            <consortium name="The Broad Institute Genome Sequencing Center for Infectious Disease"/>
            <person name="Wu L."/>
            <person name="Ma J."/>
        </authorList>
    </citation>
    <scope>NUCLEOTIDE SEQUENCE [LARGE SCALE GENOMIC DNA]</scope>
    <source>
        <strain evidence="2 3">JCM 13929</strain>
    </source>
</reference>
<organism evidence="2 3">
    <name type="scientific">Nonomuraea maheshkhaliensis</name>
    <dbReference type="NCBI Taxonomy" id="419590"/>
    <lineage>
        <taxon>Bacteria</taxon>
        <taxon>Bacillati</taxon>
        <taxon>Actinomycetota</taxon>
        <taxon>Actinomycetes</taxon>
        <taxon>Streptosporangiales</taxon>
        <taxon>Streptosporangiaceae</taxon>
        <taxon>Nonomuraea</taxon>
    </lineage>
</organism>
<dbReference type="Proteomes" id="UP001500064">
    <property type="component" value="Unassembled WGS sequence"/>
</dbReference>
<evidence type="ECO:0000313" key="2">
    <source>
        <dbReference type="EMBL" id="GAA1624047.1"/>
    </source>
</evidence>
<sequence>MTSRLRLTAPAPGVSPALVEARDELTARTNDIINVLADRDDLLLHVVWNQPDDAPPAMFDPERAEVFINADRAFALGTHPDQIDPTTVEGRLAHPVLVGLCAHESGHARRPPWSAEELHRLAGSPAVAEVTTLLEELCVEALQLDKRPTSRRWLRASAQHVLEPSQALPTNLTPSQQRWLAARAALLVLGRVDVGVLDPTDVSAVTAAVGTEFGQQTLQQLQDLWCEALALAEGSLPDLVEIARRFVQVANLTEDPLAQQTAAALGLVCTAHAGDSDDDADSADAGVPGADLPSPAAGDEQTEQADSAQANPLLAAVAQAAHAVADDTAQQAAADLADLADQQAGRGPDQNLLKSRAQENAARHSAQNQAGKVFGGKGAGRTTSKSGPVRGWRAPNSQERIAANLLAARLRQARFRDRHITVVPSAVPPGRLLGRSAMLGEAQRSQGLPITAQPFRQRRTAHVDQPPLAVGIAVDVSGSMQHTADAMASASWVIAHAAAQIQGRSACAAWGSAVTAVTWPGRPPEQVPQLIANEGTEVLAQAIDALDGALNLATGRGARLLVIASDGDTDNADVRASTRKINRLVANRCGVLWLCLDGTATVLGKAVAVHATTPKDVALALGQAAVTALRQASA</sequence>
<dbReference type="SUPFAM" id="SSF53300">
    <property type="entry name" value="vWA-like"/>
    <property type="match status" value="1"/>
</dbReference>
<feature type="region of interest" description="Disordered" evidence="1">
    <location>
        <begin position="356"/>
        <end position="393"/>
    </location>
</feature>
<dbReference type="EMBL" id="BAAAMU010000011">
    <property type="protein sequence ID" value="GAA1624047.1"/>
    <property type="molecule type" value="Genomic_DNA"/>
</dbReference>
<evidence type="ECO:0000313" key="3">
    <source>
        <dbReference type="Proteomes" id="UP001500064"/>
    </source>
</evidence>
<proteinExistence type="predicted"/>
<protein>
    <recommendedName>
        <fullName evidence="4">VWA domain-containing protein</fullName>
    </recommendedName>
</protein>
<evidence type="ECO:0000256" key="1">
    <source>
        <dbReference type="SAM" id="MobiDB-lite"/>
    </source>
</evidence>
<accession>A0ABN2EZW7</accession>